<gene>
    <name evidence="11" type="ORF">HK44_018665</name>
</gene>
<dbReference type="InterPro" id="IPR004358">
    <property type="entry name" value="Sig_transdc_His_kin-like_C"/>
</dbReference>
<dbReference type="SMART" id="SM00388">
    <property type="entry name" value="HisKA"/>
    <property type="match status" value="1"/>
</dbReference>
<evidence type="ECO:0000256" key="6">
    <source>
        <dbReference type="ARBA" id="ARBA00022777"/>
    </source>
</evidence>
<dbReference type="PANTHER" id="PTHR42878:SF7">
    <property type="entry name" value="SENSOR HISTIDINE KINASE GLRK"/>
    <property type="match status" value="1"/>
</dbReference>
<keyword evidence="9" id="KW-0472">Membrane</keyword>
<evidence type="ECO:0000256" key="3">
    <source>
        <dbReference type="ARBA" id="ARBA00022553"/>
    </source>
</evidence>
<evidence type="ECO:0000256" key="4">
    <source>
        <dbReference type="ARBA" id="ARBA00022679"/>
    </source>
</evidence>
<evidence type="ECO:0000259" key="10">
    <source>
        <dbReference type="PROSITE" id="PS50109"/>
    </source>
</evidence>
<dbReference type="GO" id="GO:0030295">
    <property type="term" value="F:protein kinase activator activity"/>
    <property type="evidence" value="ECO:0007669"/>
    <property type="project" value="TreeGrafter"/>
</dbReference>
<dbReference type="SUPFAM" id="SSF55874">
    <property type="entry name" value="ATPase domain of HSP90 chaperone/DNA topoisomerase II/histidine kinase"/>
    <property type="match status" value="1"/>
</dbReference>
<dbReference type="FunFam" id="1.10.287.130:FF:000001">
    <property type="entry name" value="Two-component sensor histidine kinase"/>
    <property type="match status" value="1"/>
</dbReference>
<reference evidence="11 12" key="1">
    <citation type="journal article" date="2011" name="J. Bacteriol.">
        <title>Draft genome sequence of the polycyclic aromatic hydrocarbon-degrading, genetically engineered bioluminescent bioreporter Pseudomonas fluorescens HK44.</title>
        <authorList>
            <person name="Chauhan A."/>
            <person name="Layton A.C."/>
            <person name="Williams D.E."/>
            <person name="Smartt A.E."/>
            <person name="Ripp S."/>
            <person name="Karpinets T.V."/>
            <person name="Brown S.D."/>
            <person name="Sayler G.S."/>
        </authorList>
    </citation>
    <scope>NUCLEOTIDE SEQUENCE [LARGE SCALE GENOMIC DNA]</scope>
    <source>
        <strain evidence="11 12">HK44</strain>
    </source>
</reference>
<name>A0A010T117_PSEFL</name>
<sequence length="508" mass="55865">MRLTLTQRLSAVFALLLLVCSGTSVWMQVRSNHMHELEVVQGLSRDLAQHIAHDTQLMDANGLKPDALRELFSQLMLVNPSVEVYLLDSSGRVVGNAAPEGHLRREQVDLLPVRRLLNGEALPILGDDPRSIDGRKVFSAAPLKVNGQQVGYLYVVLLSEEHDRYAERGATSAALNTALWSIGMVALLCLIAGLTAFTLITRPLRRLTDTVAHFDIDGAPVAPPSPAPSSTTENLATQDEIAVLDAAFRQMQKRLGEQWRSLTRQDQERRELVANISHDLRTPLASLHGYLETLSLKDASLTPAERRRYLGIALDQSRKVGGLAQSLLELVRLEHGFVQPVLERFSLTDLVQDIFQKFELTAEARHVQLKASFAPNVSAVCADLGLIERVLTNLFDNALRHTPDGGEIDISLVPQGKFVEITVSDSGPGIAAELREGLFLRPFNIGGARRDGGLGLRIVHRILQLHGREIHLLDVPGQGATFRFSLPVDEETASALAVRSMNLNSPQR</sequence>
<dbReference type="Gene3D" id="1.10.287.130">
    <property type="match status" value="1"/>
</dbReference>
<dbReference type="SMART" id="SM00387">
    <property type="entry name" value="HATPase_c"/>
    <property type="match status" value="1"/>
</dbReference>
<keyword evidence="5" id="KW-0547">Nucleotide-binding</keyword>
<dbReference type="SUPFAM" id="SSF47384">
    <property type="entry name" value="Homodimeric domain of signal transducing histidine kinase"/>
    <property type="match status" value="1"/>
</dbReference>
<dbReference type="HOGENOM" id="CLU_000445_89_6_6"/>
<keyword evidence="4" id="KW-0808">Transferase</keyword>
<dbReference type="PRINTS" id="PR00344">
    <property type="entry name" value="BCTRLSENSOR"/>
</dbReference>
<dbReference type="EC" id="2.7.13.3" evidence="2"/>
<dbReference type="Proteomes" id="UP000022611">
    <property type="component" value="Unassembled WGS sequence"/>
</dbReference>
<dbReference type="InterPro" id="IPR036097">
    <property type="entry name" value="HisK_dim/P_sf"/>
</dbReference>
<comment type="catalytic activity">
    <reaction evidence="1">
        <text>ATP + protein L-histidine = ADP + protein N-phospho-L-histidine.</text>
        <dbReference type="EC" id="2.7.13.3"/>
    </reaction>
</comment>
<evidence type="ECO:0000256" key="7">
    <source>
        <dbReference type="ARBA" id="ARBA00022840"/>
    </source>
</evidence>
<keyword evidence="8" id="KW-0902">Two-component regulatory system</keyword>
<dbReference type="InterPro" id="IPR050351">
    <property type="entry name" value="BphY/WalK/GraS-like"/>
</dbReference>
<dbReference type="Pfam" id="PF00512">
    <property type="entry name" value="HisKA"/>
    <property type="match status" value="1"/>
</dbReference>
<dbReference type="InterPro" id="IPR003594">
    <property type="entry name" value="HATPase_dom"/>
</dbReference>
<dbReference type="GO" id="GO:0000156">
    <property type="term" value="F:phosphorelay response regulator activity"/>
    <property type="evidence" value="ECO:0007669"/>
    <property type="project" value="TreeGrafter"/>
</dbReference>
<dbReference type="InterPro" id="IPR036890">
    <property type="entry name" value="HATPase_C_sf"/>
</dbReference>
<evidence type="ECO:0000313" key="11">
    <source>
        <dbReference type="EMBL" id="EXF91372.1"/>
    </source>
</evidence>
<dbReference type="PROSITE" id="PS50109">
    <property type="entry name" value="HIS_KIN"/>
    <property type="match status" value="1"/>
</dbReference>
<evidence type="ECO:0000256" key="8">
    <source>
        <dbReference type="ARBA" id="ARBA00023012"/>
    </source>
</evidence>
<dbReference type="GO" id="GO:0007234">
    <property type="term" value="P:osmosensory signaling via phosphorelay pathway"/>
    <property type="evidence" value="ECO:0007669"/>
    <property type="project" value="TreeGrafter"/>
</dbReference>
<dbReference type="Pfam" id="PF02518">
    <property type="entry name" value="HATPase_c"/>
    <property type="match status" value="1"/>
</dbReference>
<dbReference type="EMBL" id="AFOY02000026">
    <property type="protein sequence ID" value="EXF91372.1"/>
    <property type="molecule type" value="Genomic_DNA"/>
</dbReference>
<dbReference type="OrthoDB" id="9804645at2"/>
<organism evidence="11 12">
    <name type="scientific">Pseudomonas fluorescens HK44</name>
    <dbReference type="NCBI Taxonomy" id="1042209"/>
    <lineage>
        <taxon>Bacteria</taxon>
        <taxon>Pseudomonadati</taxon>
        <taxon>Pseudomonadota</taxon>
        <taxon>Gammaproteobacteria</taxon>
        <taxon>Pseudomonadales</taxon>
        <taxon>Pseudomonadaceae</taxon>
        <taxon>Pseudomonas</taxon>
    </lineage>
</organism>
<keyword evidence="6 11" id="KW-0418">Kinase</keyword>
<dbReference type="InterPro" id="IPR005467">
    <property type="entry name" value="His_kinase_dom"/>
</dbReference>
<evidence type="ECO:0000256" key="2">
    <source>
        <dbReference type="ARBA" id="ARBA00012438"/>
    </source>
</evidence>
<protein>
    <recommendedName>
        <fullName evidence="2">histidine kinase</fullName>
        <ecNumber evidence="2">2.7.13.3</ecNumber>
    </recommendedName>
</protein>
<dbReference type="eggNOG" id="COG2205">
    <property type="taxonomic scope" value="Bacteria"/>
</dbReference>
<evidence type="ECO:0000313" key="12">
    <source>
        <dbReference type="Proteomes" id="UP000022611"/>
    </source>
</evidence>
<keyword evidence="3" id="KW-0597">Phosphoprotein</keyword>
<dbReference type="CDD" id="cd00082">
    <property type="entry name" value="HisKA"/>
    <property type="match status" value="1"/>
</dbReference>
<evidence type="ECO:0000256" key="9">
    <source>
        <dbReference type="SAM" id="Phobius"/>
    </source>
</evidence>
<dbReference type="PANTHER" id="PTHR42878">
    <property type="entry name" value="TWO-COMPONENT HISTIDINE KINASE"/>
    <property type="match status" value="1"/>
</dbReference>
<feature type="transmembrane region" description="Helical" evidence="9">
    <location>
        <begin position="178"/>
        <end position="200"/>
    </location>
</feature>
<dbReference type="CDD" id="cd00075">
    <property type="entry name" value="HATPase"/>
    <property type="match status" value="1"/>
</dbReference>
<feature type="domain" description="Histidine kinase" evidence="10">
    <location>
        <begin position="275"/>
        <end position="490"/>
    </location>
</feature>
<proteinExistence type="predicted"/>
<accession>A0A010T117</accession>
<keyword evidence="9" id="KW-1133">Transmembrane helix</keyword>
<evidence type="ECO:0000256" key="5">
    <source>
        <dbReference type="ARBA" id="ARBA00022741"/>
    </source>
</evidence>
<dbReference type="Gene3D" id="3.30.565.10">
    <property type="entry name" value="Histidine kinase-like ATPase, C-terminal domain"/>
    <property type="match status" value="1"/>
</dbReference>
<dbReference type="Gene3D" id="6.10.340.10">
    <property type="match status" value="1"/>
</dbReference>
<dbReference type="PATRIC" id="fig|1042209.11.peg.5902"/>
<dbReference type="RefSeq" id="WP_019693507.1">
    <property type="nucleotide sequence ID" value="NZ_AFOY02000026.1"/>
</dbReference>
<dbReference type="InterPro" id="IPR003661">
    <property type="entry name" value="HisK_dim/P_dom"/>
</dbReference>
<evidence type="ECO:0000256" key="1">
    <source>
        <dbReference type="ARBA" id="ARBA00000085"/>
    </source>
</evidence>
<dbReference type="AlphaFoldDB" id="A0A010T117"/>
<keyword evidence="7" id="KW-0067">ATP-binding</keyword>
<comment type="caution">
    <text evidence="11">The sequence shown here is derived from an EMBL/GenBank/DDBJ whole genome shotgun (WGS) entry which is preliminary data.</text>
</comment>
<dbReference type="GO" id="GO:0000155">
    <property type="term" value="F:phosphorelay sensor kinase activity"/>
    <property type="evidence" value="ECO:0007669"/>
    <property type="project" value="InterPro"/>
</dbReference>
<keyword evidence="9" id="KW-0812">Transmembrane</keyword>
<dbReference type="GO" id="GO:0005524">
    <property type="term" value="F:ATP binding"/>
    <property type="evidence" value="ECO:0007669"/>
    <property type="project" value="UniProtKB-KW"/>
</dbReference>